<evidence type="ECO:0000313" key="3">
    <source>
        <dbReference type="Proteomes" id="UP000008068"/>
    </source>
</evidence>
<dbReference type="AlphaFoldDB" id="G0MWB3"/>
<dbReference type="Pfam" id="PF00917">
    <property type="entry name" value="MATH"/>
    <property type="match status" value="1"/>
</dbReference>
<dbReference type="SMART" id="SM00225">
    <property type="entry name" value="BTB"/>
    <property type="match status" value="1"/>
</dbReference>
<sequence length="288" mass="32622">MKNGENIYGPSVKRYGSEWCIIVVRSSKGAKFNCFIGCKGNSRNRNWRLEGNLQITIWTKDFHPAPDEGTLNLDGSKPDDSGWATWGWKDMFLEADLAGSDTITVKILVDIECSTGIRRSLRNFNDVPEELFDVVLVVKEHRFSVIKAYLATHSDYFRVMFFGGFQEARQKEVVLHGIDPIDIQAYLEVLYGLTAVDDVTVEGLLMLARMLQTELVTNKCVAFLKSRSTKSLKEKFELAALHGLDTYMSNIIDRMTTLKELKEIMPSNQNSLDKEVLSKLLTKCLSFA</sequence>
<feature type="domain" description="BTB" evidence="1">
    <location>
        <begin position="132"/>
        <end position="191"/>
    </location>
</feature>
<evidence type="ECO:0000259" key="1">
    <source>
        <dbReference type="PROSITE" id="PS50097"/>
    </source>
</evidence>
<dbReference type="Gene3D" id="3.30.710.10">
    <property type="entry name" value="Potassium Channel Kv1.1, Chain A"/>
    <property type="match status" value="1"/>
</dbReference>
<proteinExistence type="predicted"/>
<dbReference type="STRING" id="135651.G0MWB3"/>
<dbReference type="InterPro" id="IPR011333">
    <property type="entry name" value="SKP1/BTB/POZ_sf"/>
</dbReference>
<dbReference type="SUPFAM" id="SSF54695">
    <property type="entry name" value="POZ domain"/>
    <property type="match status" value="1"/>
</dbReference>
<gene>
    <name evidence="2" type="ORF">CAEBREN_07517</name>
</gene>
<dbReference type="HOGENOM" id="CLU_051249_1_0_1"/>
<dbReference type="OMA" id="KMYLASH"/>
<dbReference type="eggNOG" id="ENOG502RXUT">
    <property type="taxonomic scope" value="Eukaryota"/>
</dbReference>
<dbReference type="PROSITE" id="PS50097">
    <property type="entry name" value="BTB"/>
    <property type="match status" value="1"/>
</dbReference>
<dbReference type="OrthoDB" id="9997739at2759"/>
<dbReference type="EMBL" id="GL379816">
    <property type="protein sequence ID" value="EGT45946.1"/>
    <property type="molecule type" value="Genomic_DNA"/>
</dbReference>
<name>G0MWB3_CAEBE</name>
<dbReference type="PANTHER" id="PTHR22743:SF165">
    <property type="entry name" value="BTB AND MATH DOMAIN CONTAINING-RELATED"/>
    <property type="match status" value="1"/>
</dbReference>
<keyword evidence="3" id="KW-1185">Reference proteome</keyword>
<evidence type="ECO:0000313" key="2">
    <source>
        <dbReference type="EMBL" id="EGT45946.1"/>
    </source>
</evidence>
<dbReference type="InterPro" id="IPR052664">
    <property type="entry name" value="BTB-MATH_domain_protein"/>
</dbReference>
<accession>G0MWB3</accession>
<organism evidence="3">
    <name type="scientific">Caenorhabditis brenneri</name>
    <name type="common">Nematode worm</name>
    <dbReference type="NCBI Taxonomy" id="135651"/>
    <lineage>
        <taxon>Eukaryota</taxon>
        <taxon>Metazoa</taxon>
        <taxon>Ecdysozoa</taxon>
        <taxon>Nematoda</taxon>
        <taxon>Chromadorea</taxon>
        <taxon>Rhabditida</taxon>
        <taxon>Rhabditina</taxon>
        <taxon>Rhabditomorpha</taxon>
        <taxon>Rhabditoidea</taxon>
        <taxon>Rhabditidae</taxon>
        <taxon>Peloderinae</taxon>
        <taxon>Caenorhabditis</taxon>
    </lineage>
</organism>
<dbReference type="InterPro" id="IPR002083">
    <property type="entry name" value="MATH/TRAF_dom"/>
</dbReference>
<protein>
    <recommendedName>
        <fullName evidence="1">BTB domain-containing protein</fullName>
    </recommendedName>
</protein>
<dbReference type="InterPro" id="IPR000210">
    <property type="entry name" value="BTB/POZ_dom"/>
</dbReference>
<dbReference type="InParanoid" id="G0MWB3"/>
<dbReference type="PANTHER" id="PTHR22743">
    <property type="entry name" value="MEPRIN/TRAF-LIKE MATH FAMILY-C.ELEGANS"/>
    <property type="match status" value="1"/>
</dbReference>
<dbReference type="Proteomes" id="UP000008068">
    <property type="component" value="Unassembled WGS sequence"/>
</dbReference>
<dbReference type="Pfam" id="PF00651">
    <property type="entry name" value="BTB"/>
    <property type="match status" value="1"/>
</dbReference>
<reference evidence="3" key="1">
    <citation type="submission" date="2011-07" db="EMBL/GenBank/DDBJ databases">
        <authorList>
            <consortium name="Caenorhabditis brenneri Sequencing and Analysis Consortium"/>
            <person name="Wilson R.K."/>
        </authorList>
    </citation>
    <scope>NUCLEOTIDE SEQUENCE [LARGE SCALE GENOMIC DNA]</scope>
    <source>
        <strain evidence="3">PB2801</strain>
    </source>
</reference>